<evidence type="ECO:0000256" key="2">
    <source>
        <dbReference type="ARBA" id="ARBA00010701"/>
    </source>
</evidence>
<dbReference type="InterPro" id="IPR029058">
    <property type="entry name" value="AB_hydrolase_fold"/>
</dbReference>
<evidence type="ECO:0000313" key="8">
    <source>
        <dbReference type="Proteomes" id="UP001151699"/>
    </source>
</evidence>
<dbReference type="GO" id="GO:0016042">
    <property type="term" value="P:lipid catabolic process"/>
    <property type="evidence" value="ECO:0007669"/>
    <property type="project" value="TreeGrafter"/>
</dbReference>
<accession>A0A9Q0S523</accession>
<keyword evidence="5" id="KW-0732">Signal</keyword>
<dbReference type="InterPro" id="IPR033906">
    <property type="entry name" value="Lipase_N"/>
</dbReference>
<feature type="signal peptide" evidence="5">
    <location>
        <begin position="1"/>
        <end position="18"/>
    </location>
</feature>
<dbReference type="OrthoDB" id="199913at2759"/>
<dbReference type="SUPFAM" id="SSF53474">
    <property type="entry name" value="alpha/beta-Hydrolases"/>
    <property type="match status" value="1"/>
</dbReference>
<comment type="similarity">
    <text evidence="2 4">Belongs to the AB hydrolase superfamily. Lipase family.</text>
</comment>
<dbReference type="GO" id="GO:0017171">
    <property type="term" value="F:serine hydrolase activity"/>
    <property type="evidence" value="ECO:0007669"/>
    <property type="project" value="TreeGrafter"/>
</dbReference>
<name>A0A9Q0S523_9DIPT</name>
<protein>
    <submittedName>
        <fullName evidence="7">Lipase member H</fullName>
    </submittedName>
</protein>
<dbReference type="EMBL" id="WJQU01000001">
    <property type="protein sequence ID" value="KAJ6645742.1"/>
    <property type="molecule type" value="Genomic_DNA"/>
</dbReference>
<gene>
    <name evidence="7" type="primary">liph_1</name>
    <name evidence="7" type="ORF">Bhyg_00951</name>
</gene>
<comment type="caution">
    <text evidence="7">The sequence shown here is derived from an EMBL/GenBank/DDBJ whole genome shotgun (WGS) entry which is preliminary data.</text>
</comment>
<evidence type="ECO:0000256" key="3">
    <source>
        <dbReference type="ARBA" id="ARBA00022525"/>
    </source>
</evidence>
<dbReference type="InterPro" id="IPR000734">
    <property type="entry name" value="TAG_lipase"/>
</dbReference>
<dbReference type="Pfam" id="PF00151">
    <property type="entry name" value="Lipase"/>
    <property type="match status" value="1"/>
</dbReference>
<dbReference type="PANTHER" id="PTHR11610:SF150">
    <property type="entry name" value="FI01825P-RELATED"/>
    <property type="match status" value="1"/>
</dbReference>
<feature type="domain" description="Lipase" evidence="6">
    <location>
        <begin position="75"/>
        <end position="327"/>
    </location>
</feature>
<organism evidence="7 8">
    <name type="scientific">Pseudolycoriella hygida</name>
    <dbReference type="NCBI Taxonomy" id="35572"/>
    <lineage>
        <taxon>Eukaryota</taxon>
        <taxon>Metazoa</taxon>
        <taxon>Ecdysozoa</taxon>
        <taxon>Arthropoda</taxon>
        <taxon>Hexapoda</taxon>
        <taxon>Insecta</taxon>
        <taxon>Pterygota</taxon>
        <taxon>Neoptera</taxon>
        <taxon>Endopterygota</taxon>
        <taxon>Diptera</taxon>
        <taxon>Nematocera</taxon>
        <taxon>Sciaroidea</taxon>
        <taxon>Sciaridae</taxon>
        <taxon>Pseudolycoriella</taxon>
    </lineage>
</organism>
<evidence type="ECO:0000256" key="5">
    <source>
        <dbReference type="SAM" id="SignalP"/>
    </source>
</evidence>
<dbReference type="Proteomes" id="UP001151699">
    <property type="component" value="Chromosome A"/>
</dbReference>
<dbReference type="Gene3D" id="3.40.50.1820">
    <property type="entry name" value="alpha/beta hydrolase"/>
    <property type="match status" value="1"/>
</dbReference>
<dbReference type="GO" id="GO:0005615">
    <property type="term" value="C:extracellular space"/>
    <property type="evidence" value="ECO:0007669"/>
    <property type="project" value="TreeGrafter"/>
</dbReference>
<sequence length="356" mass="38647">MKLFFLMLFGLLVAGVTSIPVCANDNDDEVESKGNVLRTSNDEDWQLVPDSNGRLHMVDIKNVDPIVEPSFVAINDMIFRLWTRSNPNAGQVIQIHNNAELDSSNFNPALQTRFHCHGWGTGGPNMGSNIRVALLSQGDFNIFIADWGAGSNTLNYITARNRVNQVGAVVAQFVDWINLRGVPFSAITIIGSSLGAHVAGAAGKRTTRGRVHAVVGLDPAGPLFSLDQPTERMHHTDADYVESIITDAGRLGFEHPIGHANFYPNWGTQQPGCGDDFVGNCGHSIASHFLSASINPVHIFGAIRCRDLNDIRQRNCVVSGTSRRMGGEPIMDGPGIVGSVYLLHTHAEYPFAQGPR</sequence>
<feature type="chain" id="PRO_5040340956" evidence="5">
    <location>
        <begin position="19"/>
        <end position="356"/>
    </location>
</feature>
<dbReference type="PRINTS" id="PR00821">
    <property type="entry name" value="TAGLIPASE"/>
</dbReference>
<dbReference type="AlphaFoldDB" id="A0A9Q0S523"/>
<evidence type="ECO:0000256" key="1">
    <source>
        <dbReference type="ARBA" id="ARBA00004613"/>
    </source>
</evidence>
<dbReference type="GO" id="GO:0016298">
    <property type="term" value="F:lipase activity"/>
    <property type="evidence" value="ECO:0007669"/>
    <property type="project" value="InterPro"/>
</dbReference>
<keyword evidence="3" id="KW-0964">Secreted</keyword>
<proteinExistence type="inferred from homology"/>
<dbReference type="CDD" id="cd00707">
    <property type="entry name" value="Pancreat_lipase_like"/>
    <property type="match status" value="1"/>
</dbReference>
<keyword evidence="8" id="KW-1185">Reference proteome</keyword>
<evidence type="ECO:0000313" key="7">
    <source>
        <dbReference type="EMBL" id="KAJ6645742.1"/>
    </source>
</evidence>
<evidence type="ECO:0000259" key="6">
    <source>
        <dbReference type="Pfam" id="PF00151"/>
    </source>
</evidence>
<dbReference type="InterPro" id="IPR013818">
    <property type="entry name" value="Lipase"/>
</dbReference>
<dbReference type="PANTHER" id="PTHR11610">
    <property type="entry name" value="LIPASE"/>
    <property type="match status" value="1"/>
</dbReference>
<evidence type="ECO:0000256" key="4">
    <source>
        <dbReference type="RuleBase" id="RU004262"/>
    </source>
</evidence>
<reference evidence="7" key="1">
    <citation type="submission" date="2022-07" db="EMBL/GenBank/DDBJ databases">
        <authorList>
            <person name="Trinca V."/>
            <person name="Uliana J.V.C."/>
            <person name="Torres T.T."/>
            <person name="Ward R.J."/>
            <person name="Monesi N."/>
        </authorList>
    </citation>
    <scope>NUCLEOTIDE SEQUENCE</scope>
    <source>
        <strain evidence="7">HSMRA1968</strain>
        <tissue evidence="7">Whole embryos</tissue>
    </source>
</reference>
<comment type="subcellular location">
    <subcellularLocation>
        <location evidence="1">Secreted</location>
    </subcellularLocation>
</comment>